<evidence type="ECO:0000256" key="9">
    <source>
        <dbReference type="ARBA" id="ARBA00047942"/>
    </source>
</evidence>
<dbReference type="InterPro" id="IPR051537">
    <property type="entry name" value="DNA_Adenine_Mtase"/>
</dbReference>
<comment type="similarity">
    <text evidence="1">Belongs to the N(4)/N(6)-methyltransferase family.</text>
</comment>
<comment type="caution">
    <text evidence="13">The sequence shown here is derived from an EMBL/GenBank/DDBJ whole genome shotgun (WGS) entry which is preliminary data.</text>
</comment>
<dbReference type="InterPro" id="IPR000055">
    <property type="entry name" value="Restrct_endonuc_typeI_TRD"/>
</dbReference>
<name>A0ABU9H1F1_9GAMM</name>
<dbReference type="Proteomes" id="UP001371391">
    <property type="component" value="Unassembled WGS sequence"/>
</dbReference>
<evidence type="ECO:0000256" key="10">
    <source>
        <dbReference type="SAM" id="Coils"/>
    </source>
</evidence>
<evidence type="ECO:0000313" key="14">
    <source>
        <dbReference type="Proteomes" id="UP001371391"/>
    </source>
</evidence>
<keyword evidence="8" id="KW-0238">DNA-binding</keyword>
<dbReference type="SUPFAM" id="SSF53335">
    <property type="entry name" value="S-adenosyl-L-methionine-dependent methyltransferases"/>
    <property type="match status" value="1"/>
</dbReference>
<evidence type="ECO:0000256" key="8">
    <source>
        <dbReference type="ARBA" id="ARBA00023125"/>
    </source>
</evidence>
<dbReference type="SUPFAM" id="SSF116734">
    <property type="entry name" value="DNA methylase specificity domain"/>
    <property type="match status" value="1"/>
</dbReference>
<dbReference type="GO" id="GO:0008168">
    <property type="term" value="F:methyltransferase activity"/>
    <property type="evidence" value="ECO:0007669"/>
    <property type="project" value="UniProtKB-KW"/>
</dbReference>
<keyword evidence="7" id="KW-0680">Restriction system</keyword>
<reference evidence="13 14" key="1">
    <citation type="submission" date="2024-02" db="EMBL/GenBank/DDBJ databases">
        <title>Bacteria isolated from the canopy kelp, Nereocystis luetkeana.</title>
        <authorList>
            <person name="Pfister C.A."/>
            <person name="Younker I.T."/>
            <person name="Light S.H."/>
        </authorList>
    </citation>
    <scope>NUCLEOTIDE SEQUENCE [LARGE SCALE GENOMIC DNA]</scope>
    <source>
        <strain evidence="13 14">TI.1.03</strain>
    </source>
</reference>
<dbReference type="Gene3D" id="3.40.50.150">
    <property type="entry name" value="Vaccinia Virus protein VP39"/>
    <property type="match status" value="1"/>
</dbReference>
<dbReference type="EC" id="2.1.1.72" evidence="3"/>
<protein>
    <recommendedName>
        <fullName evidence="3">site-specific DNA-methyltransferase (adenine-specific)</fullName>
        <ecNumber evidence="3">2.1.1.72</ecNumber>
    </recommendedName>
</protein>
<evidence type="ECO:0000256" key="1">
    <source>
        <dbReference type="ARBA" id="ARBA00006594"/>
    </source>
</evidence>
<comment type="similarity">
    <text evidence="2">Belongs to the type-I restriction system S methylase family.</text>
</comment>
<evidence type="ECO:0000256" key="3">
    <source>
        <dbReference type="ARBA" id="ARBA00011900"/>
    </source>
</evidence>
<keyword evidence="5" id="KW-0808">Transferase</keyword>
<accession>A0ABU9H1F1</accession>
<sequence length="584" mass="65791">MNKQILALLNNLKSSLDSSEYSIQVAACFVWFKQTETGVIDEELRFNFQLAATELDILPQKLVDAVQVQTIFLPDCRGNLTGEQIFHLMRFLKELFSAKLFTYQELSETLKYMASDFGKLNLMPHVPQELVELGISLLKNNNESVYCPFNTGYFFANYLPKKSRKCGEAKASNDVFFAEVDAFLLDSDFHIRKTDCILLPSFIGDGGLEQFQSAIAFPPLNQKYGKLELNDIWGRFPESSLTGDVYHLRHMLAHVSNLVVCFVSNSFLFRSAAGEKLFKQDILEQGILNAVIALPSGLLSNTTIPVNILVLDKTKTTQEVTFIDASSEIFVEKVSRTRGRLVEIERIINSFTCESNSSISKKCSIDKIIANEYNLSPSRYVLSDEEQKLNNFLMENDTAQLEDVVEIIRPQAVKHDDNGIEEYTEYNVSNINGIGQLAGYGKRISVNQKEFVKAKKQIIKPNDILIVCKGAVGKVAVVGDNISKDSIASQAFSILRIKPHINSVTTESLYQYFISNFGQLQFKSIATGTSALMISAKDLSTLQVPVFDEKKLYELKMIRKKVMNTHNQITALNQEIMQLNNSWI</sequence>
<keyword evidence="6" id="KW-0949">S-adenosyl-L-methionine</keyword>
<dbReference type="PANTHER" id="PTHR42933">
    <property type="entry name" value="SLR6095 PROTEIN"/>
    <property type="match status" value="1"/>
</dbReference>
<comment type="catalytic activity">
    <reaction evidence="9">
        <text>a 2'-deoxyadenosine in DNA + S-adenosyl-L-methionine = an N(6)-methyl-2'-deoxyadenosine in DNA + S-adenosyl-L-homocysteine + H(+)</text>
        <dbReference type="Rhea" id="RHEA:15197"/>
        <dbReference type="Rhea" id="RHEA-COMP:12418"/>
        <dbReference type="Rhea" id="RHEA-COMP:12419"/>
        <dbReference type="ChEBI" id="CHEBI:15378"/>
        <dbReference type="ChEBI" id="CHEBI:57856"/>
        <dbReference type="ChEBI" id="CHEBI:59789"/>
        <dbReference type="ChEBI" id="CHEBI:90615"/>
        <dbReference type="ChEBI" id="CHEBI:90616"/>
        <dbReference type="EC" id="2.1.1.72"/>
    </reaction>
</comment>
<evidence type="ECO:0000259" key="11">
    <source>
        <dbReference type="Pfam" id="PF01420"/>
    </source>
</evidence>
<feature type="coiled-coil region" evidence="10">
    <location>
        <begin position="555"/>
        <end position="582"/>
    </location>
</feature>
<organism evidence="13 14">
    <name type="scientific">Pseudoalteromonas issachenkonii</name>
    <dbReference type="NCBI Taxonomy" id="152297"/>
    <lineage>
        <taxon>Bacteria</taxon>
        <taxon>Pseudomonadati</taxon>
        <taxon>Pseudomonadota</taxon>
        <taxon>Gammaproteobacteria</taxon>
        <taxon>Alteromonadales</taxon>
        <taxon>Pseudoalteromonadaceae</taxon>
        <taxon>Pseudoalteromonas</taxon>
    </lineage>
</organism>
<feature type="domain" description="Type I restriction modification DNA specificity" evidence="11">
    <location>
        <begin position="397"/>
        <end position="546"/>
    </location>
</feature>
<evidence type="ECO:0000256" key="6">
    <source>
        <dbReference type="ARBA" id="ARBA00022691"/>
    </source>
</evidence>
<evidence type="ECO:0000256" key="7">
    <source>
        <dbReference type="ARBA" id="ARBA00022747"/>
    </source>
</evidence>
<evidence type="ECO:0000256" key="4">
    <source>
        <dbReference type="ARBA" id="ARBA00022603"/>
    </source>
</evidence>
<keyword evidence="14" id="KW-1185">Reference proteome</keyword>
<dbReference type="InterPro" id="IPR029063">
    <property type="entry name" value="SAM-dependent_MTases_sf"/>
</dbReference>
<dbReference type="RefSeq" id="WP_188161598.1">
    <property type="nucleotide sequence ID" value="NZ_JBAKAW010000010.1"/>
</dbReference>
<dbReference type="GO" id="GO:0032259">
    <property type="term" value="P:methylation"/>
    <property type="evidence" value="ECO:0007669"/>
    <property type="project" value="UniProtKB-KW"/>
</dbReference>
<dbReference type="Pfam" id="PF02384">
    <property type="entry name" value="N6_Mtase"/>
    <property type="match status" value="1"/>
</dbReference>
<evidence type="ECO:0000256" key="2">
    <source>
        <dbReference type="ARBA" id="ARBA00010923"/>
    </source>
</evidence>
<keyword evidence="10" id="KW-0175">Coiled coil</keyword>
<evidence type="ECO:0000256" key="5">
    <source>
        <dbReference type="ARBA" id="ARBA00022679"/>
    </source>
</evidence>
<dbReference type="CDD" id="cd16961">
    <property type="entry name" value="RMtype1_S_TRD-CR_like"/>
    <property type="match status" value="1"/>
</dbReference>
<dbReference type="EMBL" id="JBAKAW010000010">
    <property type="protein sequence ID" value="MEL0655633.1"/>
    <property type="molecule type" value="Genomic_DNA"/>
</dbReference>
<proteinExistence type="inferred from homology"/>
<keyword evidence="4 13" id="KW-0489">Methyltransferase</keyword>
<dbReference type="Pfam" id="PF01420">
    <property type="entry name" value="Methylase_S"/>
    <property type="match status" value="1"/>
</dbReference>
<dbReference type="InterPro" id="IPR044946">
    <property type="entry name" value="Restrct_endonuc_typeI_TRD_sf"/>
</dbReference>
<dbReference type="Gene3D" id="3.90.220.20">
    <property type="entry name" value="DNA methylase specificity domains"/>
    <property type="match status" value="1"/>
</dbReference>
<dbReference type="PANTHER" id="PTHR42933:SF1">
    <property type="entry name" value="SITE-SPECIFIC DNA-METHYLTRANSFERASE (ADENINE-SPECIFIC)"/>
    <property type="match status" value="1"/>
</dbReference>
<evidence type="ECO:0000313" key="13">
    <source>
        <dbReference type="EMBL" id="MEL0655633.1"/>
    </source>
</evidence>
<feature type="domain" description="DNA methylase adenine-specific" evidence="12">
    <location>
        <begin position="176"/>
        <end position="387"/>
    </location>
</feature>
<gene>
    <name evidence="13" type="ORF">V6257_11365</name>
</gene>
<dbReference type="InterPro" id="IPR003356">
    <property type="entry name" value="DNA_methylase_A-5"/>
</dbReference>
<evidence type="ECO:0000259" key="12">
    <source>
        <dbReference type="Pfam" id="PF02384"/>
    </source>
</evidence>